<organism evidence="12 13">
    <name type="scientific">Umbelopsis vinacea</name>
    <dbReference type="NCBI Taxonomy" id="44442"/>
    <lineage>
        <taxon>Eukaryota</taxon>
        <taxon>Fungi</taxon>
        <taxon>Fungi incertae sedis</taxon>
        <taxon>Mucoromycota</taxon>
        <taxon>Mucoromycotina</taxon>
        <taxon>Umbelopsidomycetes</taxon>
        <taxon>Umbelopsidales</taxon>
        <taxon>Umbelopsidaceae</taxon>
        <taxon>Umbelopsis</taxon>
    </lineage>
</organism>
<keyword evidence="9" id="KW-0732">Signal</keyword>
<feature type="transmembrane region" description="Helical" evidence="10">
    <location>
        <begin position="501"/>
        <end position="522"/>
    </location>
</feature>
<protein>
    <recommendedName>
        <fullName evidence="9">Endoglucanase</fullName>
        <ecNumber evidence="9">3.2.1.4</ecNumber>
    </recommendedName>
</protein>
<dbReference type="InterPro" id="IPR012341">
    <property type="entry name" value="6hp_glycosidase-like_sf"/>
</dbReference>
<evidence type="ECO:0000256" key="10">
    <source>
        <dbReference type="SAM" id="Phobius"/>
    </source>
</evidence>
<evidence type="ECO:0000313" key="13">
    <source>
        <dbReference type="Proteomes" id="UP000612746"/>
    </source>
</evidence>
<evidence type="ECO:0000256" key="8">
    <source>
        <dbReference type="PROSITE-ProRule" id="PRU10060"/>
    </source>
</evidence>
<keyword evidence="10" id="KW-1133">Transmembrane helix</keyword>
<feature type="signal peptide" evidence="9">
    <location>
        <begin position="1"/>
        <end position="20"/>
    </location>
</feature>
<accession>A0A8H7PVA6</accession>
<feature type="active site" evidence="8">
    <location>
        <position position="449"/>
    </location>
</feature>
<dbReference type="InterPro" id="IPR033126">
    <property type="entry name" value="Glyco_hydro_9_Asp/Glu_AS"/>
</dbReference>
<reference evidence="12" key="1">
    <citation type="submission" date="2020-12" db="EMBL/GenBank/DDBJ databases">
        <title>Metabolic potential, ecology and presence of endohyphal bacteria is reflected in genomic diversity of Mucoromycotina.</title>
        <authorList>
            <person name="Muszewska A."/>
            <person name="Okrasinska A."/>
            <person name="Steczkiewicz K."/>
            <person name="Drgas O."/>
            <person name="Orlowska M."/>
            <person name="Perlinska-Lenart U."/>
            <person name="Aleksandrzak-Piekarczyk T."/>
            <person name="Szatraj K."/>
            <person name="Zielenkiewicz U."/>
            <person name="Pilsyk S."/>
            <person name="Malc E."/>
            <person name="Mieczkowski P."/>
            <person name="Kruszewska J.S."/>
            <person name="Biernat P."/>
            <person name="Pawlowska J."/>
        </authorList>
    </citation>
    <scope>NUCLEOTIDE SEQUENCE</scope>
    <source>
        <strain evidence="12">WA0000051536</strain>
    </source>
</reference>
<keyword evidence="6 8" id="KW-0326">Glycosidase</keyword>
<evidence type="ECO:0000256" key="6">
    <source>
        <dbReference type="ARBA" id="ARBA00023295"/>
    </source>
</evidence>
<name>A0A8H7PVA6_9FUNG</name>
<evidence type="ECO:0000256" key="4">
    <source>
        <dbReference type="ARBA" id="ARBA00023001"/>
    </source>
</evidence>
<evidence type="ECO:0000256" key="9">
    <source>
        <dbReference type="RuleBase" id="RU361166"/>
    </source>
</evidence>
<proteinExistence type="inferred from homology"/>
<evidence type="ECO:0000256" key="1">
    <source>
        <dbReference type="ARBA" id="ARBA00000966"/>
    </source>
</evidence>
<gene>
    <name evidence="12" type="ORF">INT44_003409</name>
</gene>
<sequence>MRWLSKAIPALSLLALQALAQDTTTTTSNPAPTSSVNQAYSTLLSDSLLFYEAQRSGQLPANNRVSWRHDSALQDGSDNNVNLTGGYYDAGDYLKFTLPMAYSMSIVNWGAIEYFQGYQSANQDGYLRDMVKWGSDWLIQAHPQPNVFYVQVGNGDVDNNYWGPDTNIPTPRPSYMVNSTSPGTDVAALGAAAFASASYLFRNRFNDSAYADTLMQHGISLFDFAETAQPQQPYTTSIPAIAEFYQTNTVQNQLVWGALWLYRATGNQTYLTKASNYFDQFKLGSLDITPMDWSDQSGGVFVLGSMLDTTTNKYKVAAERYLDTLTQGKSPCSFTGGGLLWCGQSSASNSLIPAQDTALLALLYSPLNSDKGSGYVKFALGQIDYMLGNNPMLTPYVVGVHMNSPANPHHAGASGGTDIGNINSSPPTEKYVLSGAVVGGPSQGDLFYDVRNDWQQSEVALDYNAPFQGLVAYQLVTNASDPPYTTITQPRPAIKQPFPKWAIAVIVIVILLILLGLGLLFWKRRRIAEWRHRRTQKQNW</sequence>
<dbReference type="AlphaFoldDB" id="A0A8H7PVA6"/>
<evidence type="ECO:0000259" key="11">
    <source>
        <dbReference type="Pfam" id="PF00759"/>
    </source>
</evidence>
<dbReference type="InterPro" id="IPR001701">
    <property type="entry name" value="Glyco_hydro_9"/>
</dbReference>
<feature type="chain" id="PRO_5034968865" description="Endoglucanase" evidence="9">
    <location>
        <begin position="21"/>
        <end position="540"/>
    </location>
</feature>
<keyword evidence="3 8" id="KW-0378">Hydrolase</keyword>
<evidence type="ECO:0000256" key="5">
    <source>
        <dbReference type="ARBA" id="ARBA00023277"/>
    </source>
</evidence>
<feature type="domain" description="Glycoside hydrolase family 9" evidence="11">
    <location>
        <begin position="40"/>
        <end position="470"/>
    </location>
</feature>
<evidence type="ECO:0000256" key="7">
    <source>
        <dbReference type="ARBA" id="ARBA00023326"/>
    </source>
</evidence>
<dbReference type="OrthoDB" id="10257085at2759"/>
<evidence type="ECO:0000256" key="2">
    <source>
        <dbReference type="ARBA" id="ARBA00007072"/>
    </source>
</evidence>
<keyword evidence="13" id="KW-1185">Reference proteome</keyword>
<dbReference type="Proteomes" id="UP000612746">
    <property type="component" value="Unassembled WGS sequence"/>
</dbReference>
<dbReference type="GO" id="GO:0030245">
    <property type="term" value="P:cellulose catabolic process"/>
    <property type="evidence" value="ECO:0007669"/>
    <property type="project" value="UniProtKB-KW"/>
</dbReference>
<dbReference type="SUPFAM" id="SSF48208">
    <property type="entry name" value="Six-hairpin glycosidases"/>
    <property type="match status" value="1"/>
</dbReference>
<dbReference type="GO" id="GO:0008810">
    <property type="term" value="F:cellulase activity"/>
    <property type="evidence" value="ECO:0007669"/>
    <property type="project" value="UniProtKB-EC"/>
</dbReference>
<keyword evidence="10" id="KW-0472">Membrane</keyword>
<dbReference type="Pfam" id="PF00759">
    <property type="entry name" value="Glyco_hydro_9"/>
    <property type="match status" value="1"/>
</dbReference>
<keyword evidence="10" id="KW-0812">Transmembrane</keyword>
<keyword evidence="5 8" id="KW-0119">Carbohydrate metabolism</keyword>
<keyword evidence="7 8" id="KW-0624">Polysaccharide degradation</keyword>
<evidence type="ECO:0000256" key="3">
    <source>
        <dbReference type="ARBA" id="ARBA00022801"/>
    </source>
</evidence>
<dbReference type="PANTHER" id="PTHR22298">
    <property type="entry name" value="ENDO-1,4-BETA-GLUCANASE"/>
    <property type="match status" value="1"/>
</dbReference>
<dbReference type="Gene3D" id="1.50.10.10">
    <property type="match status" value="1"/>
</dbReference>
<evidence type="ECO:0000313" key="12">
    <source>
        <dbReference type="EMBL" id="KAG2180405.1"/>
    </source>
</evidence>
<dbReference type="EMBL" id="JAEPRA010000009">
    <property type="protein sequence ID" value="KAG2180405.1"/>
    <property type="molecule type" value="Genomic_DNA"/>
</dbReference>
<dbReference type="InterPro" id="IPR008928">
    <property type="entry name" value="6-hairpin_glycosidase_sf"/>
</dbReference>
<keyword evidence="4 9" id="KW-0136">Cellulose degradation</keyword>
<comment type="similarity">
    <text evidence="2 8 9">Belongs to the glycosyl hydrolase 9 (cellulase E) family.</text>
</comment>
<dbReference type="EC" id="3.2.1.4" evidence="9"/>
<dbReference type="PROSITE" id="PS00698">
    <property type="entry name" value="GH9_3"/>
    <property type="match status" value="1"/>
</dbReference>
<comment type="caution">
    <text evidence="12">The sequence shown here is derived from an EMBL/GenBank/DDBJ whole genome shotgun (WGS) entry which is preliminary data.</text>
</comment>
<feature type="active site" evidence="8">
    <location>
        <position position="458"/>
    </location>
</feature>
<comment type="catalytic activity">
    <reaction evidence="1 9">
        <text>Endohydrolysis of (1-&gt;4)-beta-D-glucosidic linkages in cellulose, lichenin and cereal beta-D-glucans.</text>
        <dbReference type="EC" id="3.2.1.4"/>
    </reaction>
</comment>